<name>A0A248VL53_9BURK</name>
<dbReference type="EMBL" id="CP022989">
    <property type="protein sequence ID" value="ASV99787.1"/>
    <property type="molecule type" value="Genomic_DNA"/>
</dbReference>
<dbReference type="AlphaFoldDB" id="A0A248VL53"/>
<reference evidence="1 2" key="1">
    <citation type="submission" date="2017-08" db="EMBL/GenBank/DDBJ databases">
        <title>Identification and genetic characteristics of simultaneous BTEX- and naphthalene-degrading Paraburkholderia sp. BN5 isolated from petroleum-contaminated soil.</title>
        <authorList>
            <person name="Lee Y."/>
            <person name="Jeon C.O."/>
        </authorList>
    </citation>
    <scope>NUCLEOTIDE SEQUENCE [LARGE SCALE GENOMIC DNA]</scope>
    <source>
        <strain evidence="1 2">BN5</strain>
    </source>
</reference>
<dbReference type="KEGG" id="parb:CJU94_17565"/>
<proteinExistence type="predicted"/>
<evidence type="ECO:0000313" key="2">
    <source>
        <dbReference type="Proteomes" id="UP000215158"/>
    </source>
</evidence>
<keyword evidence="2" id="KW-1185">Reference proteome</keyword>
<dbReference type="OrthoDB" id="9150143at2"/>
<dbReference type="RefSeq" id="WP_095419773.1">
    <property type="nucleotide sequence ID" value="NZ_CP022989.1"/>
</dbReference>
<evidence type="ECO:0000313" key="1">
    <source>
        <dbReference type="EMBL" id="ASV99787.1"/>
    </source>
</evidence>
<protein>
    <submittedName>
        <fullName evidence="1">Uncharacterized protein</fullName>
    </submittedName>
</protein>
<sequence>MWKYLAIWIGVLISTWPLSPHAELTAPITMECRSGEFVVGLVGKTGAWIDSIAPICAHWEERNVQSVMARSVPRVAGGTGGARNQQTCPDGTALMSWKVEKVLVNDAAYASAVVSQCRSLLPPHAQEPGVLRYAGAGGPPGRQPLPQENCPAGQVATGVHAWVSHDQRFVTEVKMNCGPAPFVHSDMTTRSNPDGSVTYFSPTLVFPDREGIRVDWCRDWAANCGAPAADAFCHSQGMGNAASFDVKADVPLTIVISSRRICRQQGCKTFERVDCGARK</sequence>
<gene>
    <name evidence="1" type="ORF">CJU94_17565</name>
</gene>
<dbReference type="Proteomes" id="UP000215158">
    <property type="component" value="Chromosome 1"/>
</dbReference>
<accession>A0A248VL53</accession>
<organism evidence="1 2">
    <name type="scientific">Paraburkholderia aromaticivorans</name>
    <dbReference type="NCBI Taxonomy" id="2026199"/>
    <lineage>
        <taxon>Bacteria</taxon>
        <taxon>Pseudomonadati</taxon>
        <taxon>Pseudomonadota</taxon>
        <taxon>Betaproteobacteria</taxon>
        <taxon>Burkholderiales</taxon>
        <taxon>Burkholderiaceae</taxon>
        <taxon>Paraburkholderia</taxon>
    </lineage>
</organism>